<dbReference type="GO" id="GO:0003924">
    <property type="term" value="F:GTPase activity"/>
    <property type="evidence" value="ECO:0007669"/>
    <property type="project" value="EnsemblFungi"/>
</dbReference>
<dbReference type="AlphaFoldDB" id="A0A1G4JFA3"/>
<dbReference type="GO" id="GO:0000781">
    <property type="term" value="C:chromosome, telomeric region"/>
    <property type="evidence" value="ECO:0007669"/>
    <property type="project" value="UniProtKB-SubCell"/>
</dbReference>
<keyword evidence="4" id="KW-0779">Telomere</keyword>
<keyword evidence="5" id="KW-0539">Nucleus</keyword>
<dbReference type="GO" id="GO:0007004">
    <property type="term" value="P:telomere maintenance via telomerase"/>
    <property type="evidence" value="ECO:0007669"/>
    <property type="project" value="EnsemblFungi"/>
</dbReference>
<reference evidence="11" key="1">
    <citation type="submission" date="2016-03" db="EMBL/GenBank/DDBJ databases">
        <authorList>
            <person name="Devillers H."/>
        </authorList>
    </citation>
    <scope>NUCLEOTIDE SEQUENCE [LARGE SCALE GENOMIC DNA]</scope>
</reference>
<comment type="function">
    <text evidence="8">Component of the telomerase complex involved in telomere replication. Stimulates RNA/DNA heteroduplex unwinding which favors the telomere replication by the telomerase.</text>
</comment>
<evidence type="ECO:0000313" key="10">
    <source>
        <dbReference type="EMBL" id="SCU88937.1"/>
    </source>
</evidence>
<gene>
    <name evidence="10" type="ORF">LADA_0E12838G</name>
</gene>
<dbReference type="Proteomes" id="UP000190274">
    <property type="component" value="Chromosome E"/>
</dbReference>
<organism evidence="10 11">
    <name type="scientific">Lachancea dasiensis</name>
    <dbReference type="NCBI Taxonomy" id="1072105"/>
    <lineage>
        <taxon>Eukaryota</taxon>
        <taxon>Fungi</taxon>
        <taxon>Dikarya</taxon>
        <taxon>Ascomycota</taxon>
        <taxon>Saccharomycotina</taxon>
        <taxon>Saccharomycetes</taxon>
        <taxon>Saccharomycetales</taxon>
        <taxon>Saccharomycetaceae</taxon>
        <taxon>Lachancea</taxon>
    </lineage>
</organism>
<evidence type="ECO:0000256" key="7">
    <source>
        <dbReference type="ARBA" id="ARBA00023906"/>
    </source>
</evidence>
<evidence type="ECO:0000256" key="3">
    <source>
        <dbReference type="ARBA" id="ARBA00022454"/>
    </source>
</evidence>
<dbReference type="InterPro" id="IPR019437">
    <property type="entry name" value="TPP1/Est3"/>
</dbReference>
<evidence type="ECO:0000256" key="4">
    <source>
        <dbReference type="ARBA" id="ARBA00022895"/>
    </source>
</evidence>
<accession>A0A1G4JFA3</accession>
<evidence type="ECO:0000256" key="8">
    <source>
        <dbReference type="ARBA" id="ARBA00024878"/>
    </source>
</evidence>
<keyword evidence="3" id="KW-0158">Chromosome</keyword>
<sequence length="194" mass="22621">MSKVLISYKKKQNESPYLRSWIQSDIIHLVKKHIEHPVWPEMRNFIPPLRGTGPSLFSSNHLSNRRHLVKVTGFHAVHNYTVYGSVRDADCHLLVEFTPQCVAEFERHHNIRLTSNTINTIFLIGGATLKYLPVYELRRSDKWVVNICVDPQIPVIPILVVEECSAFDLDQVETRLRFPYVYSLHEFVSIFHQT</sequence>
<protein>
    <recommendedName>
        <fullName evidence="7">Telomere replication protein EST3</fullName>
    </recommendedName>
</protein>
<dbReference type="OrthoDB" id="4069148at2759"/>
<evidence type="ECO:0000259" key="9">
    <source>
        <dbReference type="Pfam" id="PF10341"/>
    </source>
</evidence>
<dbReference type="Gene3D" id="2.40.50.960">
    <property type="match status" value="1"/>
</dbReference>
<keyword evidence="11" id="KW-1185">Reference proteome</keyword>
<feature type="domain" description="Shelterin complex subunit TPP1/Est3" evidence="9">
    <location>
        <begin position="18"/>
        <end position="178"/>
    </location>
</feature>
<evidence type="ECO:0000256" key="2">
    <source>
        <dbReference type="ARBA" id="ARBA00004574"/>
    </source>
</evidence>
<proteinExistence type="inferred from homology"/>
<dbReference type="EMBL" id="LT598455">
    <property type="protein sequence ID" value="SCU88937.1"/>
    <property type="molecule type" value="Genomic_DNA"/>
</dbReference>
<evidence type="ECO:0000256" key="6">
    <source>
        <dbReference type="ARBA" id="ARBA00023777"/>
    </source>
</evidence>
<dbReference type="Pfam" id="PF10341">
    <property type="entry name" value="TPP1"/>
    <property type="match status" value="1"/>
</dbReference>
<comment type="subcellular location">
    <subcellularLocation>
        <location evidence="2">Chromosome</location>
        <location evidence="2">Telomere</location>
    </subcellularLocation>
    <subcellularLocation>
        <location evidence="1">Nucleus</location>
    </subcellularLocation>
</comment>
<evidence type="ECO:0000313" key="11">
    <source>
        <dbReference type="Proteomes" id="UP000190274"/>
    </source>
</evidence>
<evidence type="ECO:0000256" key="1">
    <source>
        <dbReference type="ARBA" id="ARBA00004123"/>
    </source>
</evidence>
<dbReference type="GO" id="GO:0042162">
    <property type="term" value="F:telomeric DNA binding"/>
    <property type="evidence" value="ECO:0007669"/>
    <property type="project" value="EnsemblFungi"/>
</dbReference>
<dbReference type="GO" id="GO:0033677">
    <property type="term" value="F:DNA/RNA helicase activity"/>
    <property type="evidence" value="ECO:0007669"/>
    <property type="project" value="EnsemblFungi"/>
</dbReference>
<name>A0A1G4JFA3_9SACH</name>
<dbReference type="STRING" id="1266660.A0A1G4JFA3"/>
<comment type="similarity">
    <text evidence="6">Belongs to the EST3 family.</text>
</comment>
<dbReference type="GO" id="GO:0005697">
    <property type="term" value="C:telomerase holoenzyme complex"/>
    <property type="evidence" value="ECO:0007669"/>
    <property type="project" value="EnsemblFungi"/>
</dbReference>
<evidence type="ECO:0000256" key="5">
    <source>
        <dbReference type="ARBA" id="ARBA00023242"/>
    </source>
</evidence>